<evidence type="ECO:0000313" key="3">
    <source>
        <dbReference type="Proteomes" id="UP000549695"/>
    </source>
</evidence>
<feature type="compositionally biased region" description="Low complexity" evidence="1">
    <location>
        <begin position="178"/>
        <end position="192"/>
    </location>
</feature>
<accession>A0A852W597</accession>
<name>A0A852W597_PSEA5</name>
<evidence type="ECO:0000313" key="2">
    <source>
        <dbReference type="EMBL" id="NYG02571.1"/>
    </source>
</evidence>
<feature type="compositionally biased region" description="Basic residues" evidence="1">
    <location>
        <begin position="136"/>
        <end position="156"/>
    </location>
</feature>
<feature type="compositionally biased region" description="Basic residues" evidence="1">
    <location>
        <begin position="51"/>
        <end position="61"/>
    </location>
</feature>
<feature type="region of interest" description="Disordered" evidence="1">
    <location>
        <begin position="87"/>
        <end position="255"/>
    </location>
</feature>
<feature type="region of interest" description="Disordered" evidence="1">
    <location>
        <begin position="1"/>
        <end position="75"/>
    </location>
</feature>
<evidence type="ECO:0000256" key="1">
    <source>
        <dbReference type="SAM" id="MobiDB-lite"/>
    </source>
</evidence>
<proteinExistence type="predicted"/>
<comment type="caution">
    <text evidence="2">The sequence shown here is derived from an EMBL/GenBank/DDBJ whole genome shotgun (WGS) entry which is preliminary data.</text>
</comment>
<reference evidence="2 3" key="1">
    <citation type="submission" date="2020-07" db="EMBL/GenBank/DDBJ databases">
        <title>Sequencing the genomes of 1000 actinobacteria strains.</title>
        <authorList>
            <person name="Klenk H.-P."/>
        </authorList>
    </citation>
    <scope>NUCLEOTIDE SEQUENCE [LARGE SCALE GENOMIC DNA]</scope>
    <source>
        <strain evidence="2 3">DSM 44749</strain>
    </source>
</reference>
<keyword evidence="3" id="KW-1185">Reference proteome</keyword>
<feature type="compositionally biased region" description="Basic residues" evidence="1">
    <location>
        <begin position="164"/>
        <end position="174"/>
    </location>
</feature>
<feature type="compositionally biased region" description="Low complexity" evidence="1">
    <location>
        <begin position="124"/>
        <end position="135"/>
    </location>
</feature>
<feature type="compositionally biased region" description="Basic residues" evidence="1">
    <location>
        <begin position="193"/>
        <end position="203"/>
    </location>
</feature>
<sequence length="267" mass="28858">MGRDGRSGAGPTGPPGLPDDSDGRRPTAGRWRSGTRRSRDRPTELWGTQGPRHHAGTRHATARLAGSDPPPLGVRWPKCTIILTGGREHLRRQRDRGPVGGADVRRARRTALPRVPAGARRDLAGPGAVAVAGRRPGPRRRRVARHQRSAGLRRRTPPALGQRGPRRPVRRGGRSGRAGRSTPTTRGGSPTRRSGRRPARHRGTTSTSCRASGPSGRRSICTTRTSHPGHGPRQPTPATGRGYRRTDPPVPGEWDTSHCAAECTFIW</sequence>
<protein>
    <submittedName>
        <fullName evidence="2">Uncharacterized protein</fullName>
    </submittedName>
</protein>
<organism evidence="2 3">
    <name type="scientific">Pseudonocardia alni</name>
    <name type="common">Amycolata alni</name>
    <dbReference type="NCBI Taxonomy" id="33907"/>
    <lineage>
        <taxon>Bacteria</taxon>
        <taxon>Bacillati</taxon>
        <taxon>Actinomycetota</taxon>
        <taxon>Actinomycetes</taxon>
        <taxon>Pseudonocardiales</taxon>
        <taxon>Pseudonocardiaceae</taxon>
        <taxon>Pseudonocardia</taxon>
    </lineage>
</organism>
<gene>
    <name evidence="2" type="ORF">HDA37_002856</name>
</gene>
<dbReference type="AlphaFoldDB" id="A0A852W597"/>
<dbReference type="Proteomes" id="UP000549695">
    <property type="component" value="Unassembled WGS sequence"/>
</dbReference>
<dbReference type="EMBL" id="JACCCZ010000001">
    <property type="protein sequence ID" value="NYG02571.1"/>
    <property type="molecule type" value="Genomic_DNA"/>
</dbReference>